<feature type="domain" description="FAS1-like dehydratase" evidence="1">
    <location>
        <begin position="59"/>
        <end position="142"/>
    </location>
</feature>
<evidence type="ECO:0000313" key="2">
    <source>
        <dbReference type="EMBL" id="EHK74898.1"/>
    </source>
</evidence>
<dbReference type="InterPro" id="IPR039569">
    <property type="entry name" value="FAS1-like_DH_region"/>
</dbReference>
<dbReference type="InterPro" id="IPR052741">
    <property type="entry name" value="Mitochondrial_HTD2"/>
</dbReference>
<evidence type="ECO:0000259" key="1">
    <source>
        <dbReference type="Pfam" id="PF13452"/>
    </source>
</evidence>
<sequence length="282" mass="30637">MTQSVQLDADHLRSWVGREESVDADISVELAGKFAATFNLTGDFRPGDVAPAMIHFCLGQQPAPTALLGTDGHPARGGFLPPVPLPRRMWAGGSLVFHKPLRIGDPVTRRSRIADVTVKQGRAGILCFVAVEHRIVVAGEEMITERQDIVYRGTAGVSKDASSVPAPAGEHRRGFDPLPTALFRYSALTFNGHRIHYDRAYAMNEEGYPGLVVHGPLQATLLYMLAAELRGVPPLRFSFRSQSPLFDGTPFGLHARDTDGVFALWTAAENGPVAMAAEARWT</sequence>
<dbReference type="PANTHER" id="PTHR28152:SF1">
    <property type="entry name" value="HYDROXYACYL-THIOESTER DEHYDRATASE TYPE 2, MITOCHONDRIAL"/>
    <property type="match status" value="1"/>
</dbReference>
<dbReference type="AlphaFoldDB" id="H0G6Z6"/>
<reference evidence="2 3" key="1">
    <citation type="journal article" date="2012" name="J. Bacteriol.">
        <title>Draft Genome Sequence of Sinorhizobium meliloti CCNWSX0020, a Nitrogen-Fixing Symbiont with Copper Tolerance Capability Isolated from Lead-Zinc Mine Tailings.</title>
        <authorList>
            <person name="Li Z."/>
            <person name="Ma Z."/>
            <person name="Hao X."/>
            <person name="Wei G."/>
        </authorList>
    </citation>
    <scope>NUCLEOTIDE SEQUENCE [LARGE SCALE GENOMIC DNA]</scope>
    <source>
        <strain evidence="2 3">CCNWSX0020</strain>
    </source>
</reference>
<evidence type="ECO:0000313" key="3">
    <source>
        <dbReference type="Proteomes" id="UP000004038"/>
    </source>
</evidence>
<dbReference type="Pfam" id="PF13452">
    <property type="entry name" value="FAS1_DH_region"/>
    <property type="match status" value="1"/>
</dbReference>
<organism evidence="2 3">
    <name type="scientific">Sinorhizobium meliloti CCNWSX0020</name>
    <dbReference type="NCBI Taxonomy" id="1107881"/>
    <lineage>
        <taxon>Bacteria</taxon>
        <taxon>Pseudomonadati</taxon>
        <taxon>Pseudomonadota</taxon>
        <taxon>Alphaproteobacteria</taxon>
        <taxon>Hyphomicrobiales</taxon>
        <taxon>Rhizobiaceae</taxon>
        <taxon>Sinorhizobium/Ensifer group</taxon>
        <taxon>Sinorhizobium</taxon>
    </lineage>
</organism>
<protein>
    <recommendedName>
        <fullName evidence="1">FAS1-like dehydratase domain-containing protein</fullName>
    </recommendedName>
</protein>
<dbReference type="RefSeq" id="WP_003533959.1">
    <property type="nucleotide sequence ID" value="NZ_AGVV01000073.1"/>
</dbReference>
<dbReference type="EMBL" id="AGVV01000073">
    <property type="protein sequence ID" value="EHK74898.1"/>
    <property type="molecule type" value="Genomic_DNA"/>
</dbReference>
<dbReference type="Proteomes" id="UP000004038">
    <property type="component" value="Unassembled WGS sequence"/>
</dbReference>
<proteinExistence type="predicted"/>
<gene>
    <name evidence="2" type="ORF">SM0020_26371</name>
</gene>
<dbReference type="Gene3D" id="3.10.129.10">
    <property type="entry name" value="Hotdog Thioesterase"/>
    <property type="match status" value="1"/>
</dbReference>
<accession>H0G6Z6</accession>
<dbReference type="PANTHER" id="PTHR28152">
    <property type="entry name" value="HYDROXYACYL-THIOESTER DEHYDRATASE TYPE 2, MITOCHONDRIAL"/>
    <property type="match status" value="1"/>
</dbReference>
<dbReference type="SUPFAM" id="SSF54637">
    <property type="entry name" value="Thioesterase/thiol ester dehydrase-isomerase"/>
    <property type="match status" value="2"/>
</dbReference>
<name>H0G6Z6_RHIML</name>
<dbReference type="InterPro" id="IPR029069">
    <property type="entry name" value="HotDog_dom_sf"/>
</dbReference>
<dbReference type="GO" id="GO:0019171">
    <property type="term" value="F:(3R)-hydroxyacyl-[acyl-carrier-protein] dehydratase activity"/>
    <property type="evidence" value="ECO:0007669"/>
    <property type="project" value="TreeGrafter"/>
</dbReference>
<dbReference type="PATRIC" id="fig|1107881.3.peg.5343"/>